<organism evidence="1 2">
    <name type="scientific">Egicoccus halophilus</name>
    <dbReference type="NCBI Taxonomy" id="1670830"/>
    <lineage>
        <taxon>Bacteria</taxon>
        <taxon>Bacillati</taxon>
        <taxon>Actinomycetota</taxon>
        <taxon>Nitriliruptoria</taxon>
        <taxon>Egicoccales</taxon>
        <taxon>Egicoccaceae</taxon>
        <taxon>Egicoccus</taxon>
    </lineage>
</organism>
<keyword evidence="2" id="KW-1185">Reference proteome</keyword>
<dbReference type="OrthoDB" id="9850789at2"/>
<accession>A0A8J3ABX5</accession>
<dbReference type="AlphaFoldDB" id="A0A8J3ABX5"/>
<reference evidence="1" key="1">
    <citation type="journal article" date="2014" name="Int. J. Syst. Evol. Microbiol.">
        <title>Complete genome sequence of Corynebacterium casei LMG S-19264T (=DSM 44701T), isolated from a smear-ripened cheese.</title>
        <authorList>
            <consortium name="US DOE Joint Genome Institute (JGI-PGF)"/>
            <person name="Walter F."/>
            <person name="Albersmeier A."/>
            <person name="Kalinowski J."/>
            <person name="Ruckert C."/>
        </authorList>
    </citation>
    <scope>NUCLEOTIDE SEQUENCE</scope>
    <source>
        <strain evidence="1">CGMCC 1.14988</strain>
    </source>
</reference>
<dbReference type="Proteomes" id="UP000650511">
    <property type="component" value="Unassembled WGS sequence"/>
</dbReference>
<name>A0A8J3ABX5_9ACTN</name>
<evidence type="ECO:0000313" key="2">
    <source>
        <dbReference type="Proteomes" id="UP000650511"/>
    </source>
</evidence>
<comment type="caution">
    <text evidence="1">The sequence shown here is derived from an EMBL/GenBank/DDBJ whole genome shotgun (WGS) entry which is preliminary data.</text>
</comment>
<dbReference type="EMBL" id="BMHA01000010">
    <property type="protein sequence ID" value="GGI07894.1"/>
    <property type="molecule type" value="Genomic_DNA"/>
</dbReference>
<evidence type="ECO:0000313" key="1">
    <source>
        <dbReference type="EMBL" id="GGI07894.1"/>
    </source>
</evidence>
<protein>
    <submittedName>
        <fullName evidence="1">Uncharacterized protein</fullName>
    </submittedName>
</protein>
<sequence length="134" mass="14701">MSRPSAPGPVERALRDHLAAGTQLQTPTGAIFTLATLDERGIVLLLGQGQSHTRLPWEALEEIPGVFDGRGWLLTTGTFDTESEKGSLSAHLKRYVKRETANWVAVVLEEAGVLELDRSRPVRARLRDDFVTGP</sequence>
<proteinExistence type="predicted"/>
<gene>
    <name evidence="1" type="ORF">GCM10011354_26360</name>
</gene>
<dbReference type="RefSeq" id="WP_130648919.1">
    <property type="nucleotide sequence ID" value="NZ_BMHA01000010.1"/>
</dbReference>
<reference evidence="1" key="2">
    <citation type="submission" date="2020-09" db="EMBL/GenBank/DDBJ databases">
        <authorList>
            <person name="Sun Q."/>
            <person name="Zhou Y."/>
        </authorList>
    </citation>
    <scope>NUCLEOTIDE SEQUENCE</scope>
    <source>
        <strain evidence="1">CGMCC 1.14988</strain>
    </source>
</reference>